<dbReference type="InterPro" id="IPR051598">
    <property type="entry name" value="TSUP/Inactive_protease-like"/>
</dbReference>
<feature type="transmembrane region" description="Helical" evidence="5">
    <location>
        <begin position="250"/>
        <end position="269"/>
    </location>
</feature>
<dbReference type="Pfam" id="PF01925">
    <property type="entry name" value="TauE"/>
    <property type="match status" value="1"/>
</dbReference>
<sequence>MLILALLAVGIGASIIGTIFGIGGGIIFIPILTVLLKLSANEAVAVSLVGIIATSTGAASYYVKQGASNVRLGLLLEITTTLGAMMGAFLAIYVANWILLCVFACVLIYSGATMILKKERVIADADDGSDMCFYYCDEKDPAEKRYKIINIKSGLAVCTGAGVLSSMTGVGGGTIKVPLMNVHMHVPIKVASPTSSYMIGITAFMGAIIYFIQGELLLDYAAAIAVGALIGSFIGTRVAKMIDAGPMRRYFSILLFAISIIIFLEAGGIL</sequence>
<dbReference type="KEGG" id="mear:Mpt1_c01190"/>
<name>A0A0A7LAH8_9ARCH</name>
<dbReference type="STRING" id="1577791.Mpt1_c01190"/>
<gene>
    <name evidence="6" type="ORF">Mpt1_c01190</name>
</gene>
<evidence type="ECO:0000313" key="6">
    <source>
        <dbReference type="EMBL" id="AIZ56023.1"/>
    </source>
</evidence>
<dbReference type="AlphaFoldDB" id="A0A0A7LAH8"/>
<comment type="subcellular location">
    <subcellularLocation>
        <location evidence="5">Cell membrane</location>
        <topology evidence="5">Multi-pass membrane protein</topology>
    </subcellularLocation>
    <subcellularLocation>
        <location evidence="1">Membrane</location>
        <topology evidence="1">Multi-pass membrane protein</topology>
    </subcellularLocation>
</comment>
<keyword evidence="7" id="KW-1185">Reference proteome</keyword>
<feature type="transmembrane region" description="Helical" evidence="5">
    <location>
        <begin position="43"/>
        <end position="63"/>
    </location>
</feature>
<feature type="transmembrane region" description="Helical" evidence="5">
    <location>
        <begin position="194"/>
        <end position="212"/>
    </location>
</feature>
<dbReference type="EMBL" id="CP010070">
    <property type="protein sequence ID" value="AIZ56023.1"/>
    <property type="molecule type" value="Genomic_DNA"/>
</dbReference>
<accession>A0A0A7LAH8</accession>
<dbReference type="GO" id="GO:0005886">
    <property type="term" value="C:plasma membrane"/>
    <property type="evidence" value="ECO:0007669"/>
    <property type="project" value="UniProtKB-SubCell"/>
</dbReference>
<feature type="transmembrane region" description="Helical" evidence="5">
    <location>
        <begin position="6"/>
        <end position="36"/>
    </location>
</feature>
<comment type="similarity">
    <text evidence="5">Belongs to the 4-toluene sulfonate uptake permease (TSUP) (TC 2.A.102) family.</text>
</comment>
<keyword evidence="3 5" id="KW-1133">Transmembrane helix</keyword>
<organism evidence="6 7">
    <name type="scientific">Candidatus Methanoplasma termitum</name>
    <dbReference type="NCBI Taxonomy" id="1577791"/>
    <lineage>
        <taxon>Archaea</taxon>
        <taxon>Methanobacteriati</taxon>
        <taxon>Thermoplasmatota</taxon>
        <taxon>Thermoplasmata</taxon>
        <taxon>Methanomassiliicoccales</taxon>
        <taxon>Methanomassiliicoccaceae</taxon>
        <taxon>Candidatus Methanoplasma</taxon>
    </lineage>
</organism>
<reference evidence="6 7" key="1">
    <citation type="journal article" date="2014" name="Appl. Environ. Microbiol.">
        <title>Comparative Genome Analysis of 'Candidatus Methanoplasma termitum' Indicates a New Mode of Energy Metabolism in the Seventh Order of Methanogens.</title>
        <authorList>
            <person name="Lang K."/>
            <person name="Schuldes J."/>
            <person name="Klingl A."/>
            <person name="Poehlein A."/>
            <person name="Daniel R."/>
            <person name="Brune A."/>
        </authorList>
    </citation>
    <scope>NUCLEOTIDE SEQUENCE [LARGE SCALE GENOMIC DNA]</scope>
    <source>
        <strain evidence="7">Mpt1</strain>
    </source>
</reference>
<feature type="transmembrane region" description="Helical" evidence="5">
    <location>
        <begin position="83"/>
        <end position="110"/>
    </location>
</feature>
<dbReference type="Proteomes" id="UP000030787">
    <property type="component" value="Chromosome"/>
</dbReference>
<evidence type="ECO:0000256" key="3">
    <source>
        <dbReference type="ARBA" id="ARBA00022989"/>
    </source>
</evidence>
<proteinExistence type="inferred from homology"/>
<dbReference type="InterPro" id="IPR002781">
    <property type="entry name" value="TM_pro_TauE-like"/>
</dbReference>
<evidence type="ECO:0000256" key="4">
    <source>
        <dbReference type="ARBA" id="ARBA00023136"/>
    </source>
</evidence>
<dbReference type="HOGENOM" id="CLU_045498_5_4_2"/>
<keyword evidence="4 5" id="KW-0472">Membrane</keyword>
<evidence type="ECO:0000313" key="7">
    <source>
        <dbReference type="Proteomes" id="UP000030787"/>
    </source>
</evidence>
<evidence type="ECO:0000256" key="1">
    <source>
        <dbReference type="ARBA" id="ARBA00004141"/>
    </source>
</evidence>
<evidence type="ECO:0000256" key="5">
    <source>
        <dbReference type="RuleBase" id="RU363041"/>
    </source>
</evidence>
<evidence type="ECO:0000256" key="2">
    <source>
        <dbReference type="ARBA" id="ARBA00022692"/>
    </source>
</evidence>
<feature type="transmembrane region" description="Helical" evidence="5">
    <location>
        <begin position="218"/>
        <end position="238"/>
    </location>
</feature>
<dbReference type="PANTHER" id="PTHR43701:SF2">
    <property type="entry name" value="MEMBRANE TRANSPORTER PROTEIN YJNA-RELATED"/>
    <property type="match status" value="1"/>
</dbReference>
<dbReference type="PANTHER" id="PTHR43701">
    <property type="entry name" value="MEMBRANE TRANSPORTER PROTEIN MJ0441-RELATED"/>
    <property type="match status" value="1"/>
</dbReference>
<keyword evidence="5" id="KW-1003">Cell membrane</keyword>
<keyword evidence="2 5" id="KW-0812">Transmembrane</keyword>
<protein>
    <recommendedName>
        <fullName evidence="5">Probable membrane transporter protein</fullName>
    </recommendedName>
</protein>